<dbReference type="EMBL" id="JAAMPI010000883">
    <property type="protein sequence ID" value="KAF4627961.1"/>
    <property type="molecule type" value="Genomic_DNA"/>
</dbReference>
<dbReference type="Proteomes" id="UP000566819">
    <property type="component" value="Unassembled WGS sequence"/>
</dbReference>
<evidence type="ECO:0000313" key="3">
    <source>
        <dbReference type="Proteomes" id="UP000566819"/>
    </source>
</evidence>
<organism evidence="2 3">
    <name type="scientific">Cudoniella acicularis</name>
    <dbReference type="NCBI Taxonomy" id="354080"/>
    <lineage>
        <taxon>Eukaryota</taxon>
        <taxon>Fungi</taxon>
        <taxon>Dikarya</taxon>
        <taxon>Ascomycota</taxon>
        <taxon>Pezizomycotina</taxon>
        <taxon>Leotiomycetes</taxon>
        <taxon>Helotiales</taxon>
        <taxon>Tricladiaceae</taxon>
        <taxon>Cudoniella</taxon>
    </lineage>
</organism>
<gene>
    <name evidence="2" type="ORF">G7Y89_g10193</name>
</gene>
<evidence type="ECO:0000256" key="1">
    <source>
        <dbReference type="SAM" id="SignalP"/>
    </source>
</evidence>
<keyword evidence="1" id="KW-0732">Signal</keyword>
<proteinExistence type="predicted"/>
<feature type="signal peptide" evidence="1">
    <location>
        <begin position="1"/>
        <end position="15"/>
    </location>
</feature>
<name>A0A8H4REU0_9HELO</name>
<sequence>MRGLLLFFCFGLANAWPHEQHEDSDKDVKCDKDCEKTTVPCRSSTKVIVTPTTTPCTKTTLPITSTTCGGGGTVTWSCPTCPAGPSPIIVTITTTTTVSVALTTCPTSPTTVITATTCVTGTPSTLSVTSPYSPTTYVVYGAVVTPTQTPPPTNPIPNPTWASQYSIGHTSVWNAPSPTNGAAYAQPIKQLLVLHPILANNHPRPDHLPLNNRNRQQHHARTRQHLCLEHPLLTLRPLRLRSPRHPQPLNFAEVTPTAPLPSSGTLSGYTVETGFSQAYLMGQQDIVIENDQKDDALVRCGSYCREECTSWFVGWFLKGAGGYFWRCFWFSELLTPAQFIPENFSDLVNSTGWNDICAP</sequence>
<accession>A0A8H4REU0</accession>
<reference evidence="2 3" key="1">
    <citation type="submission" date="2020-03" db="EMBL/GenBank/DDBJ databases">
        <title>Draft Genome Sequence of Cudoniella acicularis.</title>
        <authorList>
            <person name="Buettner E."/>
            <person name="Kellner H."/>
        </authorList>
    </citation>
    <scope>NUCLEOTIDE SEQUENCE [LARGE SCALE GENOMIC DNA]</scope>
    <source>
        <strain evidence="2 3">DSM 108380</strain>
    </source>
</reference>
<evidence type="ECO:0000313" key="2">
    <source>
        <dbReference type="EMBL" id="KAF4627961.1"/>
    </source>
</evidence>
<protein>
    <submittedName>
        <fullName evidence="2">Uncharacterized protein</fullName>
    </submittedName>
</protein>
<keyword evidence="3" id="KW-1185">Reference proteome</keyword>
<dbReference type="OrthoDB" id="3564932at2759"/>
<comment type="caution">
    <text evidence="2">The sequence shown here is derived from an EMBL/GenBank/DDBJ whole genome shotgun (WGS) entry which is preliminary data.</text>
</comment>
<dbReference type="AlphaFoldDB" id="A0A8H4REU0"/>
<feature type="chain" id="PRO_5034047136" evidence="1">
    <location>
        <begin position="16"/>
        <end position="359"/>
    </location>
</feature>